<evidence type="ECO:0008006" key="3">
    <source>
        <dbReference type="Google" id="ProtNLM"/>
    </source>
</evidence>
<dbReference type="Proteomes" id="UP000499080">
    <property type="component" value="Unassembled WGS sequence"/>
</dbReference>
<sequence>MTYDTTATIRKVTKTLSSKFNLAALPSTSAAALQNSLRVYIQVQQWLGNNRDLTEWGWFMKDGGFNLVPSTLLAASEVLLQLIPCNCKITLTRDCNVRCQCKKADIYFTKFCTYCLGETCKNSATHTSGFENDDVE</sequence>
<evidence type="ECO:0000313" key="2">
    <source>
        <dbReference type="Proteomes" id="UP000499080"/>
    </source>
</evidence>
<organism evidence="1 2">
    <name type="scientific">Araneus ventricosus</name>
    <name type="common">Orbweaver spider</name>
    <name type="synonym">Epeira ventricosa</name>
    <dbReference type="NCBI Taxonomy" id="182803"/>
    <lineage>
        <taxon>Eukaryota</taxon>
        <taxon>Metazoa</taxon>
        <taxon>Ecdysozoa</taxon>
        <taxon>Arthropoda</taxon>
        <taxon>Chelicerata</taxon>
        <taxon>Arachnida</taxon>
        <taxon>Araneae</taxon>
        <taxon>Araneomorphae</taxon>
        <taxon>Entelegynae</taxon>
        <taxon>Araneoidea</taxon>
        <taxon>Araneidae</taxon>
        <taxon>Araneus</taxon>
    </lineage>
</organism>
<dbReference type="AlphaFoldDB" id="A0A4Y2UJD5"/>
<dbReference type="EMBL" id="BGPR01036867">
    <property type="protein sequence ID" value="GBO12274.1"/>
    <property type="molecule type" value="Genomic_DNA"/>
</dbReference>
<name>A0A4Y2UJD5_ARAVE</name>
<proteinExistence type="predicted"/>
<protein>
    <recommendedName>
        <fullName evidence="3">Tesmin/TSO1-like CXC domain-containing protein</fullName>
    </recommendedName>
</protein>
<accession>A0A4Y2UJD5</accession>
<reference evidence="1 2" key="1">
    <citation type="journal article" date="2019" name="Sci. Rep.">
        <title>Orb-weaving spider Araneus ventricosus genome elucidates the spidroin gene catalogue.</title>
        <authorList>
            <person name="Kono N."/>
            <person name="Nakamura H."/>
            <person name="Ohtoshi R."/>
            <person name="Moran D.A.P."/>
            <person name="Shinohara A."/>
            <person name="Yoshida Y."/>
            <person name="Fujiwara M."/>
            <person name="Mori M."/>
            <person name="Tomita M."/>
            <person name="Arakawa K."/>
        </authorList>
    </citation>
    <scope>NUCLEOTIDE SEQUENCE [LARGE SCALE GENOMIC DNA]</scope>
</reference>
<keyword evidence="2" id="KW-1185">Reference proteome</keyword>
<evidence type="ECO:0000313" key="1">
    <source>
        <dbReference type="EMBL" id="GBO12274.1"/>
    </source>
</evidence>
<dbReference type="OrthoDB" id="6753017at2759"/>
<gene>
    <name evidence="1" type="ORF">AVEN_173727_1</name>
</gene>
<comment type="caution">
    <text evidence="1">The sequence shown here is derived from an EMBL/GenBank/DDBJ whole genome shotgun (WGS) entry which is preliminary data.</text>
</comment>